<feature type="compositionally biased region" description="Low complexity" evidence="1">
    <location>
        <begin position="37"/>
        <end position="46"/>
    </location>
</feature>
<dbReference type="AlphaFoldDB" id="A0ABD2CGQ4"/>
<name>A0ABD2CGQ4_VESMC</name>
<gene>
    <name evidence="2" type="ORF">V1477_006767</name>
</gene>
<feature type="region of interest" description="Disordered" evidence="1">
    <location>
        <begin position="23"/>
        <end position="55"/>
    </location>
</feature>
<reference evidence="2 3" key="1">
    <citation type="journal article" date="2024" name="Ann. Entomol. Soc. Am.">
        <title>Genomic analyses of the southern and eastern yellowjacket wasps (Hymenoptera: Vespidae) reveal evolutionary signatures of social life.</title>
        <authorList>
            <person name="Catto M.A."/>
            <person name="Caine P.B."/>
            <person name="Orr S.E."/>
            <person name="Hunt B.G."/>
            <person name="Goodisman M.A.D."/>
        </authorList>
    </citation>
    <scope>NUCLEOTIDE SEQUENCE [LARGE SCALE GENOMIC DNA]</scope>
    <source>
        <strain evidence="2">232</strain>
        <tissue evidence="2">Head and thorax</tissue>
    </source>
</reference>
<keyword evidence="3" id="KW-1185">Reference proteome</keyword>
<organism evidence="2 3">
    <name type="scientific">Vespula maculifrons</name>
    <name type="common">Eastern yellow jacket</name>
    <name type="synonym">Wasp</name>
    <dbReference type="NCBI Taxonomy" id="7453"/>
    <lineage>
        <taxon>Eukaryota</taxon>
        <taxon>Metazoa</taxon>
        <taxon>Ecdysozoa</taxon>
        <taxon>Arthropoda</taxon>
        <taxon>Hexapoda</taxon>
        <taxon>Insecta</taxon>
        <taxon>Pterygota</taxon>
        <taxon>Neoptera</taxon>
        <taxon>Endopterygota</taxon>
        <taxon>Hymenoptera</taxon>
        <taxon>Apocrita</taxon>
        <taxon>Aculeata</taxon>
        <taxon>Vespoidea</taxon>
        <taxon>Vespidae</taxon>
        <taxon>Vespinae</taxon>
        <taxon>Vespula</taxon>
    </lineage>
</organism>
<accession>A0ABD2CGQ4</accession>
<comment type="caution">
    <text evidence="2">The sequence shown here is derived from an EMBL/GenBank/DDBJ whole genome shotgun (WGS) entry which is preliminary data.</text>
</comment>
<protein>
    <submittedName>
        <fullName evidence="2">Uncharacterized protein</fullName>
    </submittedName>
</protein>
<sequence>MESMLLTGRPTCRRFALDAFGKRGEDVEEESQGGASGPAADGAGVASTDDDVDPGVELGRACAGLDAWKPWTTLGRLVGFPPRLSARIQAHRHGSNVGTTAAA</sequence>
<evidence type="ECO:0000313" key="2">
    <source>
        <dbReference type="EMBL" id="KAL2744225.1"/>
    </source>
</evidence>
<evidence type="ECO:0000256" key="1">
    <source>
        <dbReference type="SAM" id="MobiDB-lite"/>
    </source>
</evidence>
<proteinExistence type="predicted"/>
<dbReference type="EMBL" id="JAYRBN010000050">
    <property type="protein sequence ID" value="KAL2744225.1"/>
    <property type="molecule type" value="Genomic_DNA"/>
</dbReference>
<evidence type="ECO:0000313" key="3">
    <source>
        <dbReference type="Proteomes" id="UP001607303"/>
    </source>
</evidence>
<dbReference type="Proteomes" id="UP001607303">
    <property type="component" value="Unassembled WGS sequence"/>
</dbReference>